<dbReference type="Proteomes" id="UP000291144">
    <property type="component" value="Unassembled WGS sequence"/>
</dbReference>
<accession>A0A4R0K6G8</accession>
<organism evidence="1 2">
    <name type="scientific">Kribbella pittospori</name>
    <dbReference type="NCBI Taxonomy" id="722689"/>
    <lineage>
        <taxon>Bacteria</taxon>
        <taxon>Bacillati</taxon>
        <taxon>Actinomycetota</taxon>
        <taxon>Actinomycetes</taxon>
        <taxon>Propionibacteriales</taxon>
        <taxon>Kribbellaceae</taxon>
        <taxon>Kribbella</taxon>
    </lineage>
</organism>
<gene>
    <name evidence="1" type="ORF">E0H73_38985</name>
</gene>
<keyword evidence="2" id="KW-1185">Reference proteome</keyword>
<evidence type="ECO:0000313" key="1">
    <source>
        <dbReference type="EMBL" id="TCC54434.1"/>
    </source>
</evidence>
<evidence type="ECO:0000313" key="2">
    <source>
        <dbReference type="Proteomes" id="UP000291144"/>
    </source>
</evidence>
<reference evidence="1 2" key="1">
    <citation type="submission" date="2019-02" db="EMBL/GenBank/DDBJ databases">
        <title>Kribbella capetownensis sp. nov. and Kribbella speibonae sp. nov., isolated from soil.</title>
        <authorList>
            <person name="Curtis S.M."/>
            <person name="Norton I."/>
            <person name="Everest G.J."/>
            <person name="Meyers P.R."/>
        </authorList>
    </citation>
    <scope>NUCLEOTIDE SEQUENCE [LARGE SCALE GENOMIC DNA]</scope>
    <source>
        <strain evidence="1 2">NRRL B-24813</strain>
    </source>
</reference>
<name>A0A4R0K6G8_9ACTN</name>
<dbReference type="EMBL" id="SJKB01000019">
    <property type="protein sequence ID" value="TCC54434.1"/>
    <property type="molecule type" value="Genomic_DNA"/>
</dbReference>
<dbReference type="RefSeq" id="WP_131365183.1">
    <property type="nucleotide sequence ID" value="NZ_SJKB01000019.1"/>
</dbReference>
<sequence length="88" mass="9968">MFDSDMGAREDELGELLLLDEDCDEWNYCAKKRSSNFGDTLTLTFTHRIPDAFPYIELSVTSPKLATPMAGLLDEFVHRAQSRSAIPR</sequence>
<proteinExistence type="predicted"/>
<protein>
    <submittedName>
        <fullName evidence="1">Uncharacterized protein</fullName>
    </submittedName>
</protein>
<comment type="caution">
    <text evidence="1">The sequence shown here is derived from an EMBL/GenBank/DDBJ whole genome shotgun (WGS) entry which is preliminary data.</text>
</comment>
<dbReference type="AlphaFoldDB" id="A0A4R0K6G8"/>